<keyword evidence="2" id="KW-0012">Acyltransferase</keyword>
<protein>
    <submittedName>
        <fullName evidence="4">GNAT family N-acetyltransferase</fullName>
    </submittedName>
</protein>
<evidence type="ECO:0000256" key="2">
    <source>
        <dbReference type="ARBA" id="ARBA00023315"/>
    </source>
</evidence>
<evidence type="ECO:0000313" key="4">
    <source>
        <dbReference type="EMBL" id="PWS39171.1"/>
    </source>
</evidence>
<dbReference type="InterPro" id="IPR000182">
    <property type="entry name" value="GNAT_dom"/>
</dbReference>
<dbReference type="RefSeq" id="WP_109869792.1">
    <property type="nucleotide sequence ID" value="NZ_QGNA01000001.1"/>
</dbReference>
<dbReference type="Pfam" id="PF00583">
    <property type="entry name" value="Acetyltransf_1"/>
    <property type="match status" value="1"/>
</dbReference>
<evidence type="ECO:0000256" key="1">
    <source>
        <dbReference type="ARBA" id="ARBA00022679"/>
    </source>
</evidence>
<keyword evidence="5" id="KW-1185">Reference proteome</keyword>
<name>A0A317FJE0_9PROT</name>
<dbReference type="InterPro" id="IPR016181">
    <property type="entry name" value="Acyl_CoA_acyltransferase"/>
</dbReference>
<proteinExistence type="predicted"/>
<dbReference type="PANTHER" id="PTHR43877">
    <property type="entry name" value="AMINOALKYLPHOSPHONATE N-ACETYLTRANSFERASE-RELATED-RELATED"/>
    <property type="match status" value="1"/>
</dbReference>
<reference evidence="5" key="1">
    <citation type="submission" date="2018-05" db="EMBL/GenBank/DDBJ databases">
        <authorList>
            <person name="Du Z."/>
            <person name="Wang X."/>
        </authorList>
    </citation>
    <scope>NUCLEOTIDE SEQUENCE [LARGE SCALE GENOMIC DNA]</scope>
    <source>
        <strain evidence="5">CQN31</strain>
    </source>
</reference>
<gene>
    <name evidence="4" type="ORF">DFH01_08015</name>
</gene>
<evidence type="ECO:0000259" key="3">
    <source>
        <dbReference type="PROSITE" id="PS51186"/>
    </source>
</evidence>
<sequence>MLIEDLDAEAATAALPMLAAILRACVEGGASVNFVLPFTQQDSEAWWRRAVLPGLAARDRRLLVARDGTKILGTVQLAFAPQPNQAHRADVTKLLVHPEGRRRGVGRALMLRLEDLAREEGRSLLVLDTVEGSAAQRLYESLGWTLLGVVPRFALSTDRTRLEGSAFFWKELDVPHRASR</sequence>
<keyword evidence="1 4" id="KW-0808">Transferase</keyword>
<dbReference type="SUPFAM" id="SSF55729">
    <property type="entry name" value="Acyl-CoA N-acyltransferases (Nat)"/>
    <property type="match status" value="1"/>
</dbReference>
<dbReference type="Gene3D" id="3.40.630.30">
    <property type="match status" value="1"/>
</dbReference>
<evidence type="ECO:0000313" key="5">
    <source>
        <dbReference type="Proteomes" id="UP000245765"/>
    </source>
</evidence>
<dbReference type="PROSITE" id="PS51186">
    <property type="entry name" value="GNAT"/>
    <property type="match status" value="1"/>
</dbReference>
<accession>A0A317FJE0</accession>
<dbReference type="OrthoDB" id="3389160at2"/>
<dbReference type="Proteomes" id="UP000245765">
    <property type="component" value="Unassembled WGS sequence"/>
</dbReference>
<dbReference type="InterPro" id="IPR050832">
    <property type="entry name" value="Bact_Acetyltransf"/>
</dbReference>
<feature type="domain" description="N-acetyltransferase" evidence="3">
    <location>
        <begin position="1"/>
        <end position="175"/>
    </location>
</feature>
<dbReference type="CDD" id="cd04301">
    <property type="entry name" value="NAT_SF"/>
    <property type="match status" value="1"/>
</dbReference>
<dbReference type="EMBL" id="QGNA01000001">
    <property type="protein sequence ID" value="PWS39171.1"/>
    <property type="molecule type" value="Genomic_DNA"/>
</dbReference>
<comment type="caution">
    <text evidence="4">The sequence shown here is derived from an EMBL/GenBank/DDBJ whole genome shotgun (WGS) entry which is preliminary data.</text>
</comment>
<dbReference type="GO" id="GO:0016747">
    <property type="term" value="F:acyltransferase activity, transferring groups other than amino-acyl groups"/>
    <property type="evidence" value="ECO:0007669"/>
    <property type="project" value="InterPro"/>
</dbReference>
<dbReference type="AlphaFoldDB" id="A0A317FJE0"/>
<organism evidence="4 5">
    <name type="scientific">Falsiroseomonas bella</name>
    <dbReference type="NCBI Taxonomy" id="2184016"/>
    <lineage>
        <taxon>Bacteria</taxon>
        <taxon>Pseudomonadati</taxon>
        <taxon>Pseudomonadota</taxon>
        <taxon>Alphaproteobacteria</taxon>
        <taxon>Acetobacterales</taxon>
        <taxon>Roseomonadaceae</taxon>
        <taxon>Falsiroseomonas</taxon>
    </lineage>
</organism>